<gene>
    <name evidence="1" type="ORF">EIK76_06110</name>
</gene>
<dbReference type="EMBL" id="RRCF01000001">
    <property type="protein sequence ID" value="RRJ23630.1"/>
    <property type="molecule type" value="Genomic_DNA"/>
</dbReference>
<dbReference type="InterPro" id="IPR009351">
    <property type="entry name" value="AlkZ-like"/>
</dbReference>
<name>A0A3P3QTC0_9GAMM</name>
<dbReference type="Proteomes" id="UP000276260">
    <property type="component" value="Unassembled WGS sequence"/>
</dbReference>
<dbReference type="PANTHER" id="PTHR30528:SF0">
    <property type="entry name" value="CYTOPLASMIC PROTEIN"/>
    <property type="match status" value="1"/>
</dbReference>
<organism evidence="1 2">
    <name type="scientific">Rheinheimera mesophila</name>
    <dbReference type="NCBI Taxonomy" id="1547515"/>
    <lineage>
        <taxon>Bacteria</taxon>
        <taxon>Pseudomonadati</taxon>
        <taxon>Pseudomonadota</taxon>
        <taxon>Gammaproteobacteria</taxon>
        <taxon>Chromatiales</taxon>
        <taxon>Chromatiaceae</taxon>
        <taxon>Rheinheimera</taxon>
    </lineage>
</organism>
<dbReference type="RefSeq" id="WP_046518297.1">
    <property type="nucleotide sequence ID" value="NZ_LAVS01000001.1"/>
</dbReference>
<dbReference type="PANTHER" id="PTHR30528">
    <property type="entry name" value="CYTOPLASMIC PROTEIN"/>
    <property type="match status" value="1"/>
</dbReference>
<sequence length="395" mass="45894">MTASCPFSPDELRRLIVQHQGLLTPAAGKDAVAQVLRQISYVQLDSIYVVERAHHHVLYNRIKNYQPKMLEKALEQKQSFEYWSHATAFLPAEDYRFSLQRKLLIQNGNTHWFNPEQHLMNDVLARIAAEGPLKASDFVSQGKKSAAWWDWQPAKQALEQLFMQGKLMVARRDKFQKVYDLTERVWPSHAEHQPPTEAEFADYLIDRCLQSQAVATVQQIGYLRKNIQAVLKSQLQQQLEQGRLHSFLLAGKTYYYRPQLALTNNIPPKLPNKVWLLSPFDNLVIQRDRLKQLFNFEYQIEVYLPEAKRRIGYYSLPILYKDQFIGQVDVKADRASKTLLLQHLVLSEQVKLTDALKAAFTKAVVDYAGLNRCDHWQLVKTSTQVHDWLNPVRVV</sequence>
<dbReference type="Pfam" id="PF06224">
    <property type="entry name" value="AlkZ-like"/>
    <property type="match status" value="1"/>
</dbReference>
<reference evidence="1 2" key="1">
    <citation type="submission" date="2018-11" db="EMBL/GenBank/DDBJ databases">
        <title>Draft genome analysis of Rheinheimera mesophila isolated from an industrial waste site.</title>
        <authorList>
            <person name="Yu Q."/>
            <person name="Qi Y."/>
            <person name="Zhang H."/>
            <person name="Lu Y."/>
            <person name="Pu J."/>
        </authorList>
    </citation>
    <scope>NUCLEOTIDE SEQUENCE [LARGE SCALE GENOMIC DNA]</scope>
    <source>
        <strain evidence="1 2">IITR13</strain>
    </source>
</reference>
<evidence type="ECO:0000313" key="2">
    <source>
        <dbReference type="Proteomes" id="UP000276260"/>
    </source>
</evidence>
<proteinExistence type="predicted"/>
<protein>
    <submittedName>
        <fullName evidence="1">Winged helix-turn-helix domain-containing protein</fullName>
    </submittedName>
</protein>
<evidence type="ECO:0000313" key="1">
    <source>
        <dbReference type="EMBL" id="RRJ23630.1"/>
    </source>
</evidence>
<dbReference type="OrthoDB" id="9787207at2"/>
<keyword evidence="2" id="KW-1185">Reference proteome</keyword>
<comment type="caution">
    <text evidence="1">The sequence shown here is derived from an EMBL/GenBank/DDBJ whole genome shotgun (WGS) entry which is preliminary data.</text>
</comment>
<accession>A0A3P3QTC0</accession>
<dbReference type="AlphaFoldDB" id="A0A3P3QTC0"/>